<dbReference type="InterPro" id="IPR049730">
    <property type="entry name" value="SNF2/RAD54-like_C"/>
</dbReference>
<reference evidence="5 6" key="1">
    <citation type="submission" date="2020-07" db="EMBL/GenBank/DDBJ databases">
        <title>Sequencing the genomes of 1000 actinobacteria strains.</title>
        <authorList>
            <person name="Klenk H.-P."/>
        </authorList>
    </citation>
    <scope>NUCLEOTIDE SEQUENCE [LARGE SCALE GENOMIC DNA]</scope>
    <source>
        <strain evidence="5 6">DSM 45772</strain>
    </source>
</reference>
<comment type="caution">
    <text evidence="5">The sequence shown here is derived from an EMBL/GenBank/DDBJ whole genome shotgun (WGS) entry which is preliminary data.</text>
</comment>
<dbReference type="FunFam" id="3.40.50.300:FF:000533">
    <property type="entry name" value="Helicase, Snf2 family"/>
    <property type="match status" value="1"/>
</dbReference>
<dbReference type="GO" id="GO:0005524">
    <property type="term" value="F:ATP binding"/>
    <property type="evidence" value="ECO:0007669"/>
    <property type="project" value="InterPro"/>
</dbReference>
<proteinExistence type="predicted"/>
<dbReference type="SUPFAM" id="SSF52540">
    <property type="entry name" value="P-loop containing nucleoside triphosphate hydrolases"/>
    <property type="match status" value="2"/>
</dbReference>
<keyword evidence="1" id="KW-0378">Hydrolase</keyword>
<dbReference type="CDD" id="cd18793">
    <property type="entry name" value="SF2_C_SNF"/>
    <property type="match status" value="1"/>
</dbReference>
<feature type="domain" description="Helicase C-terminal" evidence="4">
    <location>
        <begin position="829"/>
        <end position="984"/>
    </location>
</feature>
<evidence type="ECO:0000259" key="4">
    <source>
        <dbReference type="PROSITE" id="PS51194"/>
    </source>
</evidence>
<evidence type="ECO:0000313" key="5">
    <source>
        <dbReference type="EMBL" id="NYD35403.1"/>
    </source>
</evidence>
<evidence type="ECO:0000259" key="3">
    <source>
        <dbReference type="PROSITE" id="PS51192"/>
    </source>
</evidence>
<keyword evidence="5" id="KW-0067">ATP-binding</keyword>
<dbReference type="AlphaFoldDB" id="A0A7Y9DTT9"/>
<feature type="region of interest" description="Disordered" evidence="2">
    <location>
        <begin position="1000"/>
        <end position="1023"/>
    </location>
</feature>
<dbReference type="InterPro" id="IPR038718">
    <property type="entry name" value="SNF2-like_sf"/>
</dbReference>
<dbReference type="PROSITE" id="PS51194">
    <property type="entry name" value="HELICASE_CTER"/>
    <property type="match status" value="1"/>
</dbReference>
<dbReference type="Proteomes" id="UP000535890">
    <property type="component" value="Unassembled WGS sequence"/>
</dbReference>
<evidence type="ECO:0000313" key="6">
    <source>
        <dbReference type="Proteomes" id="UP000535890"/>
    </source>
</evidence>
<keyword evidence="5" id="KW-0547">Nucleotide-binding</keyword>
<dbReference type="RefSeq" id="WP_179793248.1">
    <property type="nucleotide sequence ID" value="NZ_BAABHP010000004.1"/>
</dbReference>
<sequence>MLALHAAWSPGRGLCLWAEDPARLAVTAARSRARGARPHPFAADHEQLRAVAAALGTTGAEGQAVLHLPSTDGPAGATRAPVPADAPADAAALAPWTVPVLELEPDVLLRSEPLPGEGAEFAVLRTLGRLAADLVTRGRVLPAPAPEHDDGPLGWHPVLQGPDLVAADAFAAVLPPAVRAEALDGRPVADGVGPDPAELLTEALTALVDAEARHRLRGEAPAPALLDAVAAGELDAGLARWEVVGAPHAGPARGTFRLTEIVVDDLGHAVEGEPRFWLEFSLQSAQDASLRVTAESIWRDAGSLRRWLDDPSEMLLAELGRAAALYPELTDALRVPRPTGMELDRAGTHHFLLHVAAPLDRAGFGVLLPSWWSEPARLGITANAPGGAGPEGVVALRGRLRKEELVEFSWKLAVDGESLSEDEMRALVHAKAPLVFLRGRWVAVDPDRLRAGLEFLDRAPTEGTVGDVLTLHSAYHDDLPPEWAAPLPVEDVTAGGSLGALLSGAADAHLELLDDPPALEATLRPYQRRGVSWLAFLSGLRVGGVLADDMGLGKTLQVLALEAHERAPDSGEAAPTLLVAPTSVVGNWQREAARFTPGLRVVVHHGAGRTTGDLGAVLAAADLVVTSYGTLTRDLTELSRHRYHRLVLDEAQLVKNNRSRAARAVRAIDAEHRLALTGTPVENRLAELWSIMDAVNPGLLGTVTAFRDRYAVPIERHGRGDVAKRLQAAVRPFLLRRVKTDRTVVDDLPDKIETVERCSLTAEQASLYQVVVDEMTETLSGLETAGREGIERRGKVLAALTKLKQVCDHPALLLHDGSALGRRSGKLARVEEIVAEILAAGEKALLFTQFTEFGDALAPHLARRFGVEVLWLHGGSSRRARDAMVEAFQAEDGSGPPLFLLSLKAGGTGLTLTAAQHVIHLDRWWNPAVEDQATDRAFRIGQKRTVQVRKLVCGGTVEERIDDLIEGKRTLAGQVIGDGGDDPDWLTGLSTDELRRMVSLGADATTDADDEGDADLEDDDDAA</sequence>
<name>A0A7Y9DTT9_9PSEU</name>
<dbReference type="SMART" id="SM00487">
    <property type="entry name" value="DEXDc"/>
    <property type="match status" value="1"/>
</dbReference>
<evidence type="ECO:0000256" key="2">
    <source>
        <dbReference type="SAM" id="MobiDB-lite"/>
    </source>
</evidence>
<keyword evidence="6" id="KW-1185">Reference proteome</keyword>
<dbReference type="CDD" id="cd18012">
    <property type="entry name" value="DEXQc_arch_SWI2_SNF2"/>
    <property type="match status" value="1"/>
</dbReference>
<dbReference type="InterPro" id="IPR014001">
    <property type="entry name" value="Helicase_ATP-bd"/>
</dbReference>
<dbReference type="PROSITE" id="PS51192">
    <property type="entry name" value="HELICASE_ATP_BIND_1"/>
    <property type="match status" value="1"/>
</dbReference>
<dbReference type="InterPro" id="IPR001650">
    <property type="entry name" value="Helicase_C-like"/>
</dbReference>
<dbReference type="PANTHER" id="PTHR10799">
    <property type="entry name" value="SNF2/RAD54 HELICASE FAMILY"/>
    <property type="match status" value="1"/>
</dbReference>
<dbReference type="InterPro" id="IPR022138">
    <property type="entry name" value="DUF3670"/>
</dbReference>
<dbReference type="Pfam" id="PF00176">
    <property type="entry name" value="SNF2-rel_dom"/>
    <property type="match status" value="1"/>
</dbReference>
<dbReference type="Pfam" id="PF00271">
    <property type="entry name" value="Helicase_C"/>
    <property type="match status" value="1"/>
</dbReference>
<dbReference type="SMART" id="SM00490">
    <property type="entry name" value="HELICc"/>
    <property type="match status" value="1"/>
</dbReference>
<dbReference type="Pfam" id="PF12419">
    <property type="entry name" value="DUF3670"/>
    <property type="match status" value="1"/>
</dbReference>
<feature type="domain" description="Helicase ATP-binding" evidence="3">
    <location>
        <begin position="535"/>
        <end position="698"/>
    </location>
</feature>
<keyword evidence="5" id="KW-0347">Helicase</keyword>
<dbReference type="EMBL" id="JACCBN010000001">
    <property type="protein sequence ID" value="NYD35403.1"/>
    <property type="molecule type" value="Genomic_DNA"/>
</dbReference>
<feature type="compositionally biased region" description="Acidic residues" evidence="2">
    <location>
        <begin position="1006"/>
        <end position="1023"/>
    </location>
</feature>
<organism evidence="5 6">
    <name type="scientific">Actinomycetospora corticicola</name>
    <dbReference type="NCBI Taxonomy" id="663602"/>
    <lineage>
        <taxon>Bacteria</taxon>
        <taxon>Bacillati</taxon>
        <taxon>Actinomycetota</taxon>
        <taxon>Actinomycetes</taxon>
        <taxon>Pseudonocardiales</taxon>
        <taxon>Pseudonocardiaceae</taxon>
        <taxon>Actinomycetospora</taxon>
    </lineage>
</organism>
<evidence type="ECO:0000256" key="1">
    <source>
        <dbReference type="ARBA" id="ARBA00022801"/>
    </source>
</evidence>
<gene>
    <name evidence="5" type="ORF">BJ983_001505</name>
</gene>
<dbReference type="Gene3D" id="3.40.50.300">
    <property type="entry name" value="P-loop containing nucleotide triphosphate hydrolases"/>
    <property type="match status" value="1"/>
</dbReference>
<accession>A0A7Y9DTT9</accession>
<dbReference type="InterPro" id="IPR027417">
    <property type="entry name" value="P-loop_NTPase"/>
</dbReference>
<dbReference type="Gene3D" id="3.40.50.10810">
    <property type="entry name" value="Tandem AAA-ATPase domain"/>
    <property type="match status" value="1"/>
</dbReference>
<dbReference type="GO" id="GO:0016787">
    <property type="term" value="F:hydrolase activity"/>
    <property type="evidence" value="ECO:0007669"/>
    <property type="project" value="UniProtKB-KW"/>
</dbReference>
<dbReference type="GO" id="GO:0004386">
    <property type="term" value="F:helicase activity"/>
    <property type="evidence" value="ECO:0007669"/>
    <property type="project" value="UniProtKB-KW"/>
</dbReference>
<dbReference type="InterPro" id="IPR000330">
    <property type="entry name" value="SNF2_N"/>
</dbReference>
<protein>
    <submittedName>
        <fullName evidence="5">SNF2 family DNA or RNA helicase</fullName>
    </submittedName>
</protein>